<dbReference type="Ensembl" id="ENSAMXT00005028351.1">
    <property type="protein sequence ID" value="ENSAMXP00005025729.1"/>
    <property type="gene ID" value="ENSAMXG00005012556.1"/>
</dbReference>
<evidence type="ECO:0000313" key="25">
    <source>
        <dbReference type="Proteomes" id="UP000694621"/>
    </source>
</evidence>
<dbReference type="PANTHER" id="PTHR10336">
    <property type="entry name" value="PHOSPHOINOSITIDE-SPECIFIC PHOSPHOLIPASE C FAMILY PROTEIN"/>
    <property type="match status" value="1"/>
</dbReference>
<dbReference type="Proteomes" id="UP000694621">
    <property type="component" value="Unplaced"/>
</dbReference>
<evidence type="ECO:0000256" key="17">
    <source>
        <dbReference type="ARBA" id="ARBA00023674"/>
    </source>
</evidence>
<dbReference type="InterPro" id="IPR035892">
    <property type="entry name" value="C2_domain_sf"/>
</dbReference>
<dbReference type="GO" id="GO:0016042">
    <property type="term" value="P:lipid catabolic process"/>
    <property type="evidence" value="ECO:0007669"/>
    <property type="project" value="UniProtKB-KW"/>
</dbReference>
<proteinExistence type="predicted"/>
<dbReference type="InterPro" id="IPR011992">
    <property type="entry name" value="EF-hand-dom_pair"/>
</dbReference>
<dbReference type="PANTHER" id="PTHR10336:SF31">
    <property type="entry name" value="1-PHOSPHATIDYLINOSITOL 4,5-BISPHOSPHATE PHOSPHODIESTERASE DELTA-4"/>
    <property type="match status" value="1"/>
</dbReference>
<dbReference type="GO" id="GO:0005509">
    <property type="term" value="F:calcium ion binding"/>
    <property type="evidence" value="ECO:0007669"/>
    <property type="project" value="InterPro"/>
</dbReference>
<dbReference type="SUPFAM" id="SSF47473">
    <property type="entry name" value="EF-hand"/>
    <property type="match status" value="1"/>
</dbReference>
<dbReference type="Pfam" id="PF00388">
    <property type="entry name" value="PI-PLC-X"/>
    <property type="match status" value="2"/>
</dbReference>
<evidence type="ECO:0000256" key="10">
    <source>
        <dbReference type="ARBA" id="ARBA00022824"/>
    </source>
</evidence>
<evidence type="ECO:0000256" key="18">
    <source>
        <dbReference type="ARBA" id="ARBA00023726"/>
    </source>
</evidence>
<keyword evidence="13 19" id="KW-0443">Lipid metabolism</keyword>
<evidence type="ECO:0000256" key="4">
    <source>
        <dbReference type="ARBA" id="ARBA00004240"/>
    </source>
</evidence>
<dbReference type="Gene3D" id="3.20.20.190">
    <property type="entry name" value="Phosphatidylinositol (PI) phosphodiesterase"/>
    <property type="match status" value="2"/>
</dbReference>
<dbReference type="GO" id="GO:0005634">
    <property type="term" value="C:nucleus"/>
    <property type="evidence" value="ECO:0007669"/>
    <property type="project" value="UniProtKB-SubCell"/>
</dbReference>
<evidence type="ECO:0000259" key="23">
    <source>
        <dbReference type="PROSITE" id="PS50222"/>
    </source>
</evidence>
<dbReference type="GO" id="GO:0005886">
    <property type="term" value="C:plasma membrane"/>
    <property type="evidence" value="ECO:0007669"/>
    <property type="project" value="TreeGrafter"/>
</dbReference>
<dbReference type="Pfam" id="PF00387">
    <property type="entry name" value="PI-PLC-Y"/>
    <property type="match status" value="1"/>
</dbReference>
<dbReference type="EC" id="3.1.4.11" evidence="19"/>
<dbReference type="AlphaFoldDB" id="A0A8B9R908"/>
<dbReference type="CDD" id="cd13363">
    <property type="entry name" value="PH_PLC_delta"/>
    <property type="match status" value="1"/>
</dbReference>
<evidence type="ECO:0000256" key="2">
    <source>
        <dbReference type="ARBA" id="ARBA00004123"/>
    </source>
</evidence>
<dbReference type="SUPFAM" id="SSF50729">
    <property type="entry name" value="PH domain-like"/>
    <property type="match status" value="1"/>
</dbReference>
<keyword evidence="15" id="KW-0807">Transducer</keyword>
<feature type="domain" description="EF-hand" evidence="23">
    <location>
        <begin position="129"/>
        <end position="164"/>
    </location>
</feature>
<dbReference type="Pfam" id="PF09279">
    <property type="entry name" value="EF-hand_like"/>
    <property type="match status" value="1"/>
</dbReference>
<dbReference type="Gene3D" id="2.60.40.150">
    <property type="entry name" value="C2 domain"/>
    <property type="match status" value="1"/>
</dbReference>
<dbReference type="SMART" id="SM00148">
    <property type="entry name" value="PLCXc"/>
    <property type="match status" value="1"/>
</dbReference>
<dbReference type="InterPro" id="IPR000909">
    <property type="entry name" value="PLipase_C_PInositol-sp_X_dom"/>
</dbReference>
<keyword evidence="10" id="KW-0256">Endoplasmic reticulum</keyword>
<dbReference type="PRINTS" id="PR00390">
    <property type="entry name" value="PHPHLIPASEC"/>
</dbReference>
<dbReference type="InterPro" id="IPR002048">
    <property type="entry name" value="EF_hand_dom"/>
</dbReference>
<evidence type="ECO:0000256" key="6">
    <source>
        <dbReference type="ARBA" id="ARBA00022490"/>
    </source>
</evidence>
<evidence type="ECO:0000256" key="5">
    <source>
        <dbReference type="ARBA" id="ARBA00004496"/>
    </source>
</evidence>
<evidence type="ECO:0000256" key="1">
    <source>
        <dbReference type="ARBA" id="ARBA00001913"/>
    </source>
</evidence>
<evidence type="ECO:0000256" key="7">
    <source>
        <dbReference type="ARBA" id="ARBA00022723"/>
    </source>
</evidence>
<feature type="domain" description="EF-hand" evidence="23">
    <location>
        <begin position="165"/>
        <end position="200"/>
    </location>
</feature>
<dbReference type="PROSITE" id="PS50004">
    <property type="entry name" value="C2"/>
    <property type="match status" value="1"/>
</dbReference>
<dbReference type="SMART" id="SM00149">
    <property type="entry name" value="PLCYc"/>
    <property type="match status" value="1"/>
</dbReference>
<keyword evidence="14" id="KW-0472">Membrane</keyword>
<dbReference type="CDD" id="cd00275">
    <property type="entry name" value="C2_PLC_like"/>
    <property type="match status" value="1"/>
</dbReference>
<evidence type="ECO:0000256" key="11">
    <source>
        <dbReference type="ARBA" id="ARBA00022837"/>
    </source>
</evidence>
<dbReference type="InterPro" id="IPR001849">
    <property type="entry name" value="PH_domain"/>
</dbReference>
<dbReference type="FunFam" id="3.20.20.190:FF:000084">
    <property type="match status" value="1"/>
</dbReference>
<evidence type="ECO:0000256" key="12">
    <source>
        <dbReference type="ARBA" id="ARBA00022963"/>
    </source>
</evidence>
<protein>
    <recommendedName>
        <fullName evidence="19">Phosphoinositide phospholipase C</fullName>
        <ecNumber evidence="19">3.1.4.11</ecNumber>
    </recommendedName>
</protein>
<organism evidence="24 25">
    <name type="scientific">Astyanax mexicanus</name>
    <name type="common">Blind cave fish</name>
    <name type="synonym">Astyanax fasciatus mexicanus</name>
    <dbReference type="NCBI Taxonomy" id="7994"/>
    <lineage>
        <taxon>Eukaryota</taxon>
        <taxon>Metazoa</taxon>
        <taxon>Chordata</taxon>
        <taxon>Craniata</taxon>
        <taxon>Vertebrata</taxon>
        <taxon>Euteleostomi</taxon>
        <taxon>Actinopterygii</taxon>
        <taxon>Neopterygii</taxon>
        <taxon>Teleostei</taxon>
        <taxon>Ostariophysi</taxon>
        <taxon>Characiformes</taxon>
        <taxon>Characoidei</taxon>
        <taxon>Acestrorhamphidae</taxon>
        <taxon>Acestrorhamphinae</taxon>
        <taxon>Astyanax</taxon>
    </lineage>
</organism>
<dbReference type="Gene3D" id="2.30.29.30">
    <property type="entry name" value="Pleckstrin-homology domain (PH domain)/Phosphotyrosine-binding domain (PTB)"/>
    <property type="match status" value="1"/>
</dbReference>
<feature type="domain" description="PH" evidence="20">
    <location>
        <begin position="11"/>
        <end position="119"/>
    </location>
</feature>
<evidence type="ECO:0000256" key="16">
    <source>
        <dbReference type="ARBA" id="ARBA00023242"/>
    </source>
</evidence>
<dbReference type="GO" id="GO:0005783">
    <property type="term" value="C:endoplasmic reticulum"/>
    <property type="evidence" value="ECO:0007669"/>
    <property type="project" value="UniProtKB-SubCell"/>
</dbReference>
<dbReference type="GO" id="GO:0035556">
    <property type="term" value="P:intracellular signal transduction"/>
    <property type="evidence" value="ECO:0007669"/>
    <property type="project" value="InterPro"/>
</dbReference>
<keyword evidence="12 19" id="KW-0442">Lipid degradation</keyword>
<feature type="domain" description="C2" evidence="21">
    <location>
        <begin position="535"/>
        <end position="656"/>
    </location>
</feature>
<comment type="subcellular location">
    <subcellularLocation>
        <location evidence="5">Cytoplasm</location>
    </subcellularLocation>
    <subcellularLocation>
        <location evidence="4">Endoplasmic reticulum</location>
    </subcellularLocation>
    <subcellularLocation>
        <location evidence="3">Membrane</location>
        <topology evidence="3">Peripheral membrane protein</topology>
    </subcellularLocation>
    <subcellularLocation>
        <location evidence="2">Nucleus</location>
    </subcellularLocation>
</comment>
<dbReference type="GO" id="GO:0004435">
    <property type="term" value="F:phosphatidylinositol-4,5-bisphosphate phospholipase C activity"/>
    <property type="evidence" value="ECO:0007669"/>
    <property type="project" value="UniProtKB-EC"/>
</dbReference>
<keyword evidence="7" id="KW-0479">Metal-binding</keyword>
<dbReference type="InterPro" id="IPR018247">
    <property type="entry name" value="EF_Hand_1_Ca_BS"/>
</dbReference>
<evidence type="ECO:0000256" key="13">
    <source>
        <dbReference type="ARBA" id="ARBA00023098"/>
    </source>
</evidence>
<comment type="catalytic activity">
    <reaction evidence="17">
        <text>a 1,2-diacyl-sn-glycero-3-phospho-(1D-myo-inositol-4,5-bisphosphate) + H2O = 1D-myo-inositol 1,4,5-trisphosphate + a 1,2-diacyl-sn-glycerol + H(+)</text>
        <dbReference type="Rhea" id="RHEA:33179"/>
        <dbReference type="ChEBI" id="CHEBI:15377"/>
        <dbReference type="ChEBI" id="CHEBI:15378"/>
        <dbReference type="ChEBI" id="CHEBI:17815"/>
        <dbReference type="ChEBI" id="CHEBI:58456"/>
        <dbReference type="ChEBI" id="CHEBI:203600"/>
        <dbReference type="EC" id="3.1.4.11"/>
    </reaction>
    <physiologicalReaction direction="left-to-right" evidence="17">
        <dbReference type="Rhea" id="RHEA:33180"/>
    </physiologicalReaction>
</comment>
<dbReference type="InterPro" id="IPR001711">
    <property type="entry name" value="PLipase_C_Pinositol-sp_Y"/>
</dbReference>
<reference evidence="24" key="1">
    <citation type="submission" date="2025-08" db="UniProtKB">
        <authorList>
            <consortium name="Ensembl"/>
        </authorList>
    </citation>
    <scope>IDENTIFICATION</scope>
</reference>
<dbReference type="PROSITE" id="PS50003">
    <property type="entry name" value="PH_DOMAIN"/>
    <property type="match status" value="1"/>
</dbReference>
<dbReference type="SMART" id="SM00054">
    <property type="entry name" value="EFh"/>
    <property type="match status" value="2"/>
</dbReference>
<evidence type="ECO:0000256" key="14">
    <source>
        <dbReference type="ARBA" id="ARBA00023136"/>
    </source>
</evidence>
<dbReference type="PROSITE" id="PS50008">
    <property type="entry name" value="PIPLC_Y_DOMAIN"/>
    <property type="match status" value="1"/>
</dbReference>
<evidence type="ECO:0000259" key="20">
    <source>
        <dbReference type="PROSITE" id="PS50003"/>
    </source>
</evidence>
<evidence type="ECO:0000259" key="21">
    <source>
        <dbReference type="PROSITE" id="PS50004"/>
    </source>
</evidence>
<comment type="catalytic activity">
    <reaction evidence="18">
        <text>a 1,2-diacyl-sn-glycero-3-phospho-(1D-myo-inositol) + H2O = 1D-myo-inositol 1-phosphate + a 1,2-diacyl-sn-glycerol + H(+)</text>
        <dbReference type="Rhea" id="RHEA:43484"/>
        <dbReference type="ChEBI" id="CHEBI:15377"/>
        <dbReference type="ChEBI" id="CHEBI:15378"/>
        <dbReference type="ChEBI" id="CHEBI:17815"/>
        <dbReference type="ChEBI" id="CHEBI:57880"/>
        <dbReference type="ChEBI" id="CHEBI:58433"/>
    </reaction>
    <physiologicalReaction direction="left-to-right" evidence="18">
        <dbReference type="Rhea" id="RHEA:43485"/>
    </physiologicalReaction>
</comment>
<dbReference type="SMART" id="SM00233">
    <property type="entry name" value="PH"/>
    <property type="match status" value="1"/>
</dbReference>
<evidence type="ECO:0000256" key="9">
    <source>
        <dbReference type="ARBA" id="ARBA00022801"/>
    </source>
</evidence>
<keyword evidence="16" id="KW-0539">Nucleus</keyword>
<dbReference type="Gene3D" id="1.10.238.10">
    <property type="entry name" value="EF-hand"/>
    <property type="match status" value="2"/>
</dbReference>
<dbReference type="SMART" id="SM00239">
    <property type="entry name" value="C2"/>
    <property type="match status" value="1"/>
</dbReference>
<keyword evidence="6" id="KW-0963">Cytoplasm</keyword>
<evidence type="ECO:0000259" key="22">
    <source>
        <dbReference type="PROSITE" id="PS50008"/>
    </source>
</evidence>
<sequence length="677" mass="77853">MKKPETDANLQSMQVGSIMRKVKSRAWKKQRYFRLQDDCATIWYKSKKAGNAHSTFSISDVEAVREGHQSEVLLSIADEFPPDRCFTLVFRGRRGNLDLVAESAEEAQSWVKGMRKLIENLENMNERERLDQWISDWFKKADKNGDGRMNFKEVQDLLKMMNVDMNEHHALRLFTMADKSQSGTLEDDEFVLFYKMLTQREEVLRIFQDYSSDGQTLSCRDLEEFLREGQLKQDHVQQHSMELIEQYEPSDTAKMRQAMTIDGFQMYLLSPEGSIFNPAMLEQHQDMSQPLSHYFISSSHNTYLMGDQIRGHSSVEAYIRYKHTYTHKHIHISTSQYPVILSIENHCSVEQQGTMAQHLTRILGDKLLRNALEGKGSDLPSPEVSNLQISLTLACCVCVSIQKSKQGLSKELSDCVVYCKSVHFNSFKHSRIHSKFYEISSFAESKAKKHMKDAGAEFVHHNVRQLTRIYPNGIRTDSSNFNPQEMWSAGCQIVALNFQTAGMEMDLNDGLFTQNGCCGYVLKPAFMRSLEKRFDPEHPEIRDGYRPVTLTIKVISGQQLPKVNLKEGSIVDPLVRVEIHGVPKDQARQETRHIDNNGFNPMWHETLTFTIHVPELALVRFVVEDYDKTTKNDFIGQYTLPFSSLQQGYRHIHLLSKDGTSIPPSSLFVHIRIKEGT</sequence>
<name>A0A8B9R908_ASTMX</name>
<dbReference type="InterPro" id="IPR001192">
    <property type="entry name" value="PI-PLC_fam"/>
</dbReference>
<keyword evidence="8" id="KW-0677">Repeat</keyword>
<evidence type="ECO:0000256" key="19">
    <source>
        <dbReference type="RuleBase" id="RU361133"/>
    </source>
</evidence>
<dbReference type="FunFam" id="2.30.29.30:FF:000088">
    <property type="entry name" value="Phosphoinositide phospholipase C"/>
    <property type="match status" value="1"/>
</dbReference>
<feature type="domain" description="PI-PLC Y-box" evidence="22">
    <location>
        <begin position="412"/>
        <end position="528"/>
    </location>
</feature>
<dbReference type="InterPro" id="IPR017946">
    <property type="entry name" value="PLC-like_Pdiesterase_TIM-brl"/>
</dbReference>
<dbReference type="InterPro" id="IPR000008">
    <property type="entry name" value="C2_dom"/>
</dbReference>
<dbReference type="PROSITE" id="PS00018">
    <property type="entry name" value="EF_HAND_1"/>
    <property type="match status" value="2"/>
</dbReference>
<evidence type="ECO:0000256" key="15">
    <source>
        <dbReference type="ARBA" id="ARBA00023224"/>
    </source>
</evidence>
<dbReference type="InterPro" id="IPR015359">
    <property type="entry name" value="PLC_EF-hand-like"/>
</dbReference>
<comment type="cofactor">
    <cofactor evidence="1">
        <name>Ca(2+)</name>
        <dbReference type="ChEBI" id="CHEBI:29108"/>
    </cofactor>
</comment>
<evidence type="ECO:0000256" key="3">
    <source>
        <dbReference type="ARBA" id="ARBA00004170"/>
    </source>
</evidence>
<dbReference type="InterPro" id="IPR011993">
    <property type="entry name" value="PH-like_dom_sf"/>
</dbReference>
<dbReference type="SUPFAM" id="SSF51695">
    <property type="entry name" value="PLC-like phosphodiesterases"/>
    <property type="match status" value="1"/>
</dbReference>
<evidence type="ECO:0000256" key="8">
    <source>
        <dbReference type="ARBA" id="ARBA00022737"/>
    </source>
</evidence>
<accession>A0A8B9R908</accession>
<keyword evidence="11" id="KW-0106">Calcium</keyword>
<dbReference type="SUPFAM" id="SSF49562">
    <property type="entry name" value="C2 domain (Calcium/lipid-binding domain, CaLB)"/>
    <property type="match status" value="1"/>
</dbReference>
<evidence type="ECO:0000313" key="24">
    <source>
        <dbReference type="Ensembl" id="ENSAMXP00005025729.1"/>
    </source>
</evidence>
<dbReference type="PROSITE" id="PS50222">
    <property type="entry name" value="EF_HAND_2"/>
    <property type="match status" value="2"/>
</dbReference>
<dbReference type="PROSITE" id="PS50007">
    <property type="entry name" value="PIPLC_X_DOMAIN"/>
    <property type="match status" value="1"/>
</dbReference>
<dbReference type="FunFam" id="2.60.40.150:FF:000058">
    <property type="entry name" value="Phosphoinositide phospholipase C"/>
    <property type="match status" value="1"/>
</dbReference>
<keyword evidence="9 19" id="KW-0378">Hydrolase</keyword>
<dbReference type="Pfam" id="PF00168">
    <property type="entry name" value="C2"/>
    <property type="match status" value="1"/>
</dbReference>
<dbReference type="Pfam" id="PF00169">
    <property type="entry name" value="PH"/>
    <property type="match status" value="1"/>
</dbReference>
<dbReference type="FunFam" id="1.10.238.10:FF:000005">
    <property type="entry name" value="Phosphoinositide phospholipase C"/>
    <property type="match status" value="1"/>
</dbReference>